<dbReference type="InterPro" id="IPR004839">
    <property type="entry name" value="Aminotransferase_I/II_large"/>
</dbReference>
<dbReference type="OrthoDB" id="9802872at2"/>
<dbReference type="Gene3D" id="3.90.1150.10">
    <property type="entry name" value="Aspartate Aminotransferase, domain 1"/>
    <property type="match status" value="1"/>
</dbReference>
<dbReference type="Proteomes" id="UP000182836">
    <property type="component" value="Unassembled WGS sequence"/>
</dbReference>
<evidence type="ECO:0000256" key="3">
    <source>
        <dbReference type="ARBA" id="ARBA00022898"/>
    </source>
</evidence>
<feature type="domain" description="Aminotransferase class I/classII large" evidence="6">
    <location>
        <begin position="30"/>
        <end position="373"/>
    </location>
</feature>
<gene>
    <name evidence="7" type="ORF">AF333_22575</name>
    <name evidence="8" type="ORF">SAMN04487909_12719</name>
</gene>
<sequence length="393" mass="45981">MKYNFDQKINRLNTACEKWDDLENRFGVKDVISMWVADMDFQSPPSVMEALKRRAEHGMYGYTLRPDSYFEAITDWLKRRHQWSVNKEWIAHSPGVIPALALIIRSFTQPEDKIIIQPPVYHHFSRIIQAQEREVVNNPLKLEDGRYTMDFDDLEAKIDPKVKMLILCSPHNPVGRVWSEWELMRLGQICMKHNILVVADEIHFDLVYKKYSHVPFARISEEFLDHSITCIAPSKTFNLMGLQVSSIIIPNKELRHRYNKEVNDLSIGSPNTFGVVASEAVYRHGEEWLDELIRYLQKNLNYLTYYFREKIPQIKVIQPEGTYLVWLDCRELGLSSKELDDFMLRKAKVAMNEGYIFGDEGEGFMRMNIACPRSILEKSLQQMEQAIHSLCKA</sequence>
<evidence type="ECO:0000313" key="8">
    <source>
        <dbReference type="EMBL" id="SDJ74088.1"/>
    </source>
</evidence>
<dbReference type="GeneID" id="42307921"/>
<dbReference type="AlphaFoldDB" id="A0A0D1XCB7"/>
<evidence type="ECO:0000256" key="5">
    <source>
        <dbReference type="ARBA" id="ARBA00037974"/>
    </source>
</evidence>
<comment type="similarity">
    <text evidence="5">Belongs to the class-II pyridoxal-phosphate-dependent aminotransferase family. MalY/PatB cystathionine beta-lyase subfamily.</text>
</comment>
<dbReference type="Proteomes" id="UP000037269">
    <property type="component" value="Unassembled WGS sequence"/>
</dbReference>
<dbReference type="Pfam" id="PF00155">
    <property type="entry name" value="Aminotran_1_2"/>
    <property type="match status" value="1"/>
</dbReference>
<dbReference type="NCBIfam" id="TIGR04350">
    <property type="entry name" value="C_S_lyase_PatB"/>
    <property type="match status" value="1"/>
</dbReference>
<dbReference type="InterPro" id="IPR051798">
    <property type="entry name" value="Class-II_PLP-Dep_Aminotrans"/>
</dbReference>
<reference evidence="7 9" key="1">
    <citation type="submission" date="2015-07" db="EMBL/GenBank/DDBJ databases">
        <title>Fjat-14205 dsm 2895.</title>
        <authorList>
            <person name="Liu B."/>
            <person name="Wang J."/>
            <person name="Zhu Y."/>
            <person name="Liu G."/>
            <person name="Chen Q."/>
            <person name="Chen Z."/>
            <person name="Lan J."/>
            <person name="Che J."/>
            <person name="Ge C."/>
            <person name="Shi H."/>
            <person name="Pan Z."/>
            <person name="Liu X."/>
        </authorList>
    </citation>
    <scope>NUCLEOTIDE SEQUENCE [LARGE SCALE GENOMIC DNA]</scope>
    <source>
        <strain evidence="7 9">DSM 2895</strain>
    </source>
</reference>
<accession>A0A0D1XCB7</accession>
<dbReference type="GO" id="GO:0030170">
    <property type="term" value="F:pyridoxal phosphate binding"/>
    <property type="evidence" value="ECO:0007669"/>
    <property type="project" value="InterPro"/>
</dbReference>
<dbReference type="InterPro" id="IPR015424">
    <property type="entry name" value="PyrdxlP-dep_Trfase"/>
</dbReference>
<evidence type="ECO:0000259" key="6">
    <source>
        <dbReference type="Pfam" id="PF00155"/>
    </source>
</evidence>
<evidence type="ECO:0000256" key="2">
    <source>
        <dbReference type="ARBA" id="ARBA00012224"/>
    </source>
</evidence>
<dbReference type="PATRIC" id="fig|47500.8.peg.4793"/>
<evidence type="ECO:0000256" key="1">
    <source>
        <dbReference type="ARBA" id="ARBA00001933"/>
    </source>
</evidence>
<dbReference type="SUPFAM" id="SSF53383">
    <property type="entry name" value="PLP-dependent transferases"/>
    <property type="match status" value="1"/>
</dbReference>
<dbReference type="PANTHER" id="PTHR43525:SF1">
    <property type="entry name" value="PROTEIN MALY"/>
    <property type="match status" value="1"/>
</dbReference>
<dbReference type="RefSeq" id="WP_043069077.1">
    <property type="nucleotide sequence ID" value="NZ_BJOA01000171.1"/>
</dbReference>
<keyword evidence="4 7" id="KW-0456">Lyase</keyword>
<dbReference type="STRING" id="47500.AF333_22575"/>
<dbReference type="EMBL" id="FNED01000027">
    <property type="protein sequence ID" value="SDJ74088.1"/>
    <property type="molecule type" value="Genomic_DNA"/>
</dbReference>
<comment type="cofactor">
    <cofactor evidence="1">
        <name>pyridoxal 5'-phosphate</name>
        <dbReference type="ChEBI" id="CHEBI:597326"/>
    </cofactor>
</comment>
<evidence type="ECO:0000313" key="9">
    <source>
        <dbReference type="Proteomes" id="UP000037269"/>
    </source>
</evidence>
<evidence type="ECO:0000256" key="4">
    <source>
        <dbReference type="ARBA" id="ARBA00023239"/>
    </source>
</evidence>
<proteinExistence type="inferred from homology"/>
<dbReference type="InterPro" id="IPR015422">
    <property type="entry name" value="PyrdxlP-dep_Trfase_small"/>
</dbReference>
<dbReference type="PANTHER" id="PTHR43525">
    <property type="entry name" value="PROTEIN MALY"/>
    <property type="match status" value="1"/>
</dbReference>
<dbReference type="EC" id="4.4.1.13" evidence="2"/>
<protein>
    <recommendedName>
        <fullName evidence="2">cysteine-S-conjugate beta-lyase</fullName>
        <ecNumber evidence="2">4.4.1.13</ecNumber>
    </recommendedName>
</protein>
<reference evidence="8" key="2">
    <citation type="submission" date="2016-10" db="EMBL/GenBank/DDBJ databases">
        <authorList>
            <person name="de Groot N.N."/>
        </authorList>
    </citation>
    <scope>NUCLEOTIDE SEQUENCE [LARGE SCALE GENOMIC DNA]</scope>
    <source>
        <strain evidence="8">DSM 2895</strain>
    </source>
</reference>
<keyword evidence="9" id="KW-1185">Reference proteome</keyword>
<evidence type="ECO:0000313" key="7">
    <source>
        <dbReference type="EMBL" id="KON97802.1"/>
    </source>
</evidence>
<dbReference type="CDD" id="cd00609">
    <property type="entry name" value="AAT_like"/>
    <property type="match status" value="1"/>
</dbReference>
<dbReference type="Gene3D" id="3.40.640.10">
    <property type="entry name" value="Type I PLP-dependent aspartate aminotransferase-like (Major domain)"/>
    <property type="match status" value="1"/>
</dbReference>
<name>A0A0D1XCB7_ANEMI</name>
<dbReference type="GO" id="GO:0047804">
    <property type="term" value="F:cysteine-S-conjugate beta-lyase activity"/>
    <property type="evidence" value="ECO:0007669"/>
    <property type="project" value="UniProtKB-EC"/>
</dbReference>
<organism evidence="7 9">
    <name type="scientific">Aneurinibacillus migulanus</name>
    <name type="common">Bacillus migulanus</name>
    <dbReference type="NCBI Taxonomy" id="47500"/>
    <lineage>
        <taxon>Bacteria</taxon>
        <taxon>Bacillati</taxon>
        <taxon>Bacillota</taxon>
        <taxon>Bacilli</taxon>
        <taxon>Bacillales</taxon>
        <taxon>Paenibacillaceae</taxon>
        <taxon>Aneurinibacillus group</taxon>
        <taxon>Aneurinibacillus</taxon>
    </lineage>
</organism>
<dbReference type="InterPro" id="IPR027619">
    <property type="entry name" value="C-S_lyase_PatB-like"/>
</dbReference>
<dbReference type="InterPro" id="IPR015421">
    <property type="entry name" value="PyrdxlP-dep_Trfase_major"/>
</dbReference>
<keyword evidence="3" id="KW-0663">Pyridoxal phosphate</keyword>
<dbReference type="EMBL" id="LGUG01000004">
    <property type="protein sequence ID" value="KON97802.1"/>
    <property type="molecule type" value="Genomic_DNA"/>
</dbReference>